<comment type="catalytic activity">
    <reaction evidence="1 18">
        <text>7-phospho-2-dehydro-3-deoxy-D-arabino-heptonate = 3-dehydroquinate + phosphate</text>
        <dbReference type="Rhea" id="RHEA:21968"/>
        <dbReference type="ChEBI" id="CHEBI:32364"/>
        <dbReference type="ChEBI" id="CHEBI:43474"/>
        <dbReference type="ChEBI" id="CHEBI:58394"/>
        <dbReference type="EC" id="4.2.3.4"/>
    </reaction>
</comment>
<evidence type="ECO:0000256" key="15">
    <source>
        <dbReference type="ARBA" id="ARBA00023141"/>
    </source>
</evidence>
<dbReference type="UniPathway" id="UPA00053">
    <property type="reaction ID" value="UER00085"/>
</dbReference>
<evidence type="ECO:0000256" key="7">
    <source>
        <dbReference type="ARBA" id="ARBA00013031"/>
    </source>
</evidence>
<dbReference type="GO" id="GO:0003856">
    <property type="term" value="F:3-dehydroquinate synthase activity"/>
    <property type="evidence" value="ECO:0007669"/>
    <property type="project" value="UniProtKB-UniRule"/>
</dbReference>
<evidence type="ECO:0000256" key="3">
    <source>
        <dbReference type="ARBA" id="ARBA00003485"/>
    </source>
</evidence>
<keyword evidence="14 18" id="KW-0520">NAD</keyword>
<evidence type="ECO:0000313" key="22">
    <source>
        <dbReference type="Proteomes" id="UP000034491"/>
    </source>
</evidence>
<dbReference type="GO" id="GO:0005737">
    <property type="term" value="C:cytoplasm"/>
    <property type="evidence" value="ECO:0007669"/>
    <property type="project" value="UniProtKB-SubCell"/>
</dbReference>
<proteinExistence type="inferred from homology"/>
<evidence type="ECO:0000313" key="21">
    <source>
        <dbReference type="EMBL" id="KKJ75740.1"/>
    </source>
</evidence>
<dbReference type="InterPro" id="IPR030963">
    <property type="entry name" value="DHQ_synth_fam"/>
</dbReference>
<dbReference type="SUPFAM" id="SSF56796">
    <property type="entry name" value="Dehydroquinate synthase-like"/>
    <property type="match status" value="1"/>
</dbReference>
<feature type="binding site" evidence="18">
    <location>
        <begin position="142"/>
        <end position="143"/>
    </location>
    <ligand>
        <name>NAD(+)</name>
        <dbReference type="ChEBI" id="CHEBI:57540"/>
    </ligand>
</feature>
<comment type="cofactor">
    <cofactor evidence="18">
        <name>Co(2+)</name>
        <dbReference type="ChEBI" id="CHEBI:48828"/>
    </cofactor>
    <cofactor evidence="18">
        <name>Zn(2+)</name>
        <dbReference type="ChEBI" id="CHEBI:29105"/>
    </cofactor>
    <text evidence="18">Binds 1 divalent metal cation per subunit. Can use either Co(2+) or Zn(2+).</text>
</comment>
<dbReference type="GO" id="GO:0000166">
    <property type="term" value="F:nucleotide binding"/>
    <property type="evidence" value="ECO:0007669"/>
    <property type="project" value="UniProtKB-KW"/>
</dbReference>
<evidence type="ECO:0000256" key="4">
    <source>
        <dbReference type="ARBA" id="ARBA00004496"/>
    </source>
</evidence>
<dbReference type="Proteomes" id="UP000034491">
    <property type="component" value="Unassembled WGS sequence"/>
</dbReference>
<feature type="binding site" evidence="18">
    <location>
        <position position="197"/>
    </location>
    <ligand>
        <name>Zn(2+)</name>
        <dbReference type="ChEBI" id="CHEBI:29105"/>
    </ligand>
</feature>
<organism evidence="21 22">
    <name type="scientific">Kiloniella litopenaei</name>
    <dbReference type="NCBI Taxonomy" id="1549748"/>
    <lineage>
        <taxon>Bacteria</taxon>
        <taxon>Pseudomonadati</taxon>
        <taxon>Pseudomonadota</taxon>
        <taxon>Alphaproteobacteria</taxon>
        <taxon>Rhodospirillales</taxon>
        <taxon>Kiloniellaceae</taxon>
        <taxon>Kiloniella</taxon>
    </lineage>
</organism>
<comment type="caution">
    <text evidence="18">Lacks conserved residue(s) required for the propagation of feature annotation.</text>
</comment>
<dbReference type="GO" id="GO:0009073">
    <property type="term" value="P:aromatic amino acid family biosynthetic process"/>
    <property type="evidence" value="ECO:0007669"/>
    <property type="project" value="UniProtKB-KW"/>
</dbReference>
<evidence type="ECO:0000256" key="1">
    <source>
        <dbReference type="ARBA" id="ARBA00001393"/>
    </source>
</evidence>
<feature type="binding site" evidence="18">
    <location>
        <position position="260"/>
    </location>
    <ligand>
        <name>Zn(2+)</name>
        <dbReference type="ChEBI" id="CHEBI:29105"/>
    </ligand>
</feature>
<keyword evidence="9 18" id="KW-0963">Cytoplasm</keyword>
<dbReference type="RefSeq" id="WP_046509485.1">
    <property type="nucleotide sequence ID" value="NZ_LANI01000027.1"/>
</dbReference>
<dbReference type="AlphaFoldDB" id="A0A0M2R6W4"/>
<dbReference type="GO" id="GO:0009423">
    <property type="term" value="P:chorismate biosynthetic process"/>
    <property type="evidence" value="ECO:0007669"/>
    <property type="project" value="UniProtKB-UniRule"/>
</dbReference>
<dbReference type="InterPro" id="IPR016037">
    <property type="entry name" value="DHQ_synth_AroB"/>
</dbReference>
<dbReference type="FunFam" id="3.40.50.1970:FF:000001">
    <property type="entry name" value="3-dehydroquinate synthase"/>
    <property type="match status" value="1"/>
</dbReference>
<name>A0A0M2R6W4_9PROT</name>
<evidence type="ECO:0000256" key="11">
    <source>
        <dbReference type="ARBA" id="ARBA00022723"/>
    </source>
</evidence>
<evidence type="ECO:0000256" key="18">
    <source>
        <dbReference type="HAMAP-Rule" id="MF_00110"/>
    </source>
</evidence>
<comment type="cofactor">
    <cofactor evidence="2 18">
        <name>NAD(+)</name>
        <dbReference type="ChEBI" id="CHEBI:57540"/>
    </cofactor>
</comment>
<dbReference type="EMBL" id="LANI01000027">
    <property type="protein sequence ID" value="KKJ75740.1"/>
    <property type="molecule type" value="Genomic_DNA"/>
</dbReference>
<keyword evidence="15 18" id="KW-0057">Aromatic amino acid biosynthesis</keyword>
<keyword evidence="16 18" id="KW-0456">Lyase</keyword>
<dbReference type="InterPro" id="IPR056179">
    <property type="entry name" value="DHQS_C"/>
</dbReference>
<evidence type="ECO:0000256" key="8">
    <source>
        <dbReference type="ARBA" id="ARBA00017684"/>
    </source>
</evidence>
<evidence type="ECO:0000256" key="9">
    <source>
        <dbReference type="ARBA" id="ARBA00022490"/>
    </source>
</evidence>
<feature type="binding site" evidence="18">
    <location>
        <begin position="84"/>
        <end position="89"/>
    </location>
    <ligand>
        <name>NAD(+)</name>
        <dbReference type="ChEBI" id="CHEBI:57540"/>
    </ligand>
</feature>
<feature type="binding site" evidence="18">
    <location>
        <position position="164"/>
    </location>
    <ligand>
        <name>NAD(+)</name>
        <dbReference type="ChEBI" id="CHEBI:57540"/>
    </ligand>
</feature>
<dbReference type="NCBIfam" id="TIGR01357">
    <property type="entry name" value="aroB"/>
    <property type="match status" value="1"/>
</dbReference>
<feature type="binding site" evidence="18">
    <location>
        <position position="155"/>
    </location>
    <ligand>
        <name>NAD(+)</name>
        <dbReference type="ChEBI" id="CHEBI:57540"/>
    </ligand>
</feature>
<comment type="similarity">
    <text evidence="6 18">Belongs to the sugar phosphate cyclases superfamily. Dehydroquinate synthase family.</text>
</comment>
<dbReference type="PANTHER" id="PTHR43622:SF7">
    <property type="entry name" value="3-DEHYDROQUINATE SYNTHASE, CHLOROPLASTIC"/>
    <property type="match status" value="1"/>
</dbReference>
<evidence type="ECO:0000259" key="19">
    <source>
        <dbReference type="Pfam" id="PF01761"/>
    </source>
</evidence>
<evidence type="ECO:0000259" key="20">
    <source>
        <dbReference type="Pfam" id="PF24621"/>
    </source>
</evidence>
<evidence type="ECO:0000256" key="2">
    <source>
        <dbReference type="ARBA" id="ARBA00001911"/>
    </source>
</evidence>
<gene>
    <name evidence="18" type="primary">aroB</name>
    <name evidence="21" type="ORF">WH95_16840</name>
</gene>
<dbReference type="PATRIC" id="fig|1549748.8.peg.2135"/>
<comment type="subcellular location">
    <subcellularLocation>
        <location evidence="4 18">Cytoplasm</location>
    </subcellularLocation>
</comment>
<evidence type="ECO:0000256" key="5">
    <source>
        <dbReference type="ARBA" id="ARBA00004661"/>
    </source>
</evidence>
<dbReference type="CDD" id="cd08195">
    <property type="entry name" value="DHQS"/>
    <property type="match status" value="1"/>
</dbReference>
<evidence type="ECO:0000256" key="14">
    <source>
        <dbReference type="ARBA" id="ARBA00023027"/>
    </source>
</evidence>
<feature type="binding site" evidence="18">
    <location>
        <begin position="118"/>
        <end position="122"/>
    </location>
    <ligand>
        <name>NAD(+)</name>
        <dbReference type="ChEBI" id="CHEBI:57540"/>
    </ligand>
</feature>
<evidence type="ECO:0000256" key="13">
    <source>
        <dbReference type="ARBA" id="ARBA00022833"/>
    </source>
</evidence>
<dbReference type="Gene3D" id="3.40.50.1970">
    <property type="match status" value="1"/>
</dbReference>
<sequence>MHNKTNQINEQSVERLTLDLGERSYDILVGENLVANAGPLVHPFIKQNRTFIITDENVARHHLPTLEAALESEGIESYSLVLPSGEQTKSFAQLDRVIDFLLEHNVDRKSTLIAFGGGVIGDLAGFAAAVVMRGIDFIQIPTTLLSQVDSSVGGKTGINTARGKNLVGSFHQPKLVLADTGLLETLPNRELLAGYAEVVKYGLINDPTFFEWLENKAHKVIAGNVSARTHAVLVSCAAKAKIVAMDEKESGARGLLNLGHTFGHALEAEAGYNGSLLHGEAISIGMVMAHDLSAELGLCSDEDAKTVRAHFESIGLPTSTDYVSSNALGGKKLEVSRLMDHMSRDKKVSNGRLTFVMTKGIGQAYLDNAVDMAVVSDFMKRFIA</sequence>
<evidence type="ECO:0000256" key="17">
    <source>
        <dbReference type="ARBA" id="ARBA00023285"/>
    </source>
</evidence>
<dbReference type="STRING" id="1549748.WH95_16840"/>
<dbReference type="HAMAP" id="MF_00110">
    <property type="entry name" value="DHQ_synthase"/>
    <property type="match status" value="1"/>
</dbReference>
<comment type="pathway">
    <text evidence="5 18">Metabolic intermediate biosynthesis; chorismate biosynthesis; chorismate from D-erythrose 4-phosphate and phosphoenolpyruvate: step 2/7.</text>
</comment>
<feature type="binding site" evidence="18">
    <location>
        <position position="278"/>
    </location>
    <ligand>
        <name>Zn(2+)</name>
        <dbReference type="ChEBI" id="CHEBI:29105"/>
    </ligand>
</feature>
<dbReference type="Gene3D" id="1.20.1090.10">
    <property type="entry name" value="Dehydroquinate synthase-like - alpha domain"/>
    <property type="match status" value="1"/>
</dbReference>
<comment type="caution">
    <text evidence="21">The sequence shown here is derived from an EMBL/GenBank/DDBJ whole genome shotgun (WGS) entry which is preliminary data.</text>
</comment>
<accession>A0A0M2R6W4</accession>
<reference evidence="21 22" key="1">
    <citation type="submission" date="2015-03" db="EMBL/GenBank/DDBJ databases">
        <title>Genome sequence of Kiloniella sp. P1-1, isolated from the gut microflora of Pacific white shrimp, Penaeus vannamei.</title>
        <authorList>
            <person name="Shao Z."/>
            <person name="Wang L."/>
            <person name="Li X."/>
        </authorList>
    </citation>
    <scope>NUCLEOTIDE SEQUENCE [LARGE SCALE GENOMIC DNA]</scope>
    <source>
        <strain evidence="21 22">P1-1</strain>
    </source>
</reference>
<dbReference type="OrthoDB" id="9806583at2"/>
<dbReference type="Pfam" id="PF24621">
    <property type="entry name" value="DHQS_C"/>
    <property type="match status" value="1"/>
</dbReference>
<evidence type="ECO:0000256" key="10">
    <source>
        <dbReference type="ARBA" id="ARBA00022605"/>
    </source>
</evidence>
<evidence type="ECO:0000256" key="16">
    <source>
        <dbReference type="ARBA" id="ARBA00023239"/>
    </source>
</evidence>
<dbReference type="InterPro" id="IPR050071">
    <property type="entry name" value="Dehydroquinate_synthase"/>
</dbReference>
<dbReference type="InterPro" id="IPR030960">
    <property type="entry name" value="DHQS/DOIS_N"/>
</dbReference>
<dbReference type="Pfam" id="PF01761">
    <property type="entry name" value="DHQ_synthase"/>
    <property type="match status" value="1"/>
</dbReference>
<keyword evidence="11 18" id="KW-0479">Metal-binding</keyword>
<keyword evidence="13 18" id="KW-0862">Zinc</keyword>
<dbReference type="PANTHER" id="PTHR43622">
    <property type="entry name" value="3-DEHYDROQUINATE SYNTHASE"/>
    <property type="match status" value="1"/>
</dbReference>
<dbReference type="PIRSF" id="PIRSF001455">
    <property type="entry name" value="DHQ_synth"/>
    <property type="match status" value="1"/>
</dbReference>
<protein>
    <recommendedName>
        <fullName evidence="8 18">3-dehydroquinate synthase</fullName>
        <shortName evidence="18">DHQS</shortName>
        <ecNumber evidence="7 18">4.2.3.4</ecNumber>
    </recommendedName>
</protein>
<feature type="domain" description="3-dehydroquinate synthase C-terminal" evidence="20">
    <location>
        <begin position="194"/>
        <end position="348"/>
    </location>
</feature>
<keyword evidence="10 18" id="KW-0028">Amino-acid biosynthesis</keyword>
<dbReference type="EC" id="4.2.3.4" evidence="7 18"/>
<dbReference type="GO" id="GO:0008652">
    <property type="term" value="P:amino acid biosynthetic process"/>
    <property type="evidence" value="ECO:0007669"/>
    <property type="project" value="UniProtKB-KW"/>
</dbReference>
<feature type="domain" description="3-dehydroquinate synthase N-terminal" evidence="19">
    <location>
        <begin position="80"/>
        <end position="191"/>
    </location>
</feature>
<evidence type="ECO:0000256" key="12">
    <source>
        <dbReference type="ARBA" id="ARBA00022741"/>
    </source>
</evidence>
<keyword evidence="22" id="KW-1185">Reference proteome</keyword>
<keyword evidence="12 18" id="KW-0547">Nucleotide-binding</keyword>
<dbReference type="GO" id="GO:0046872">
    <property type="term" value="F:metal ion binding"/>
    <property type="evidence" value="ECO:0007669"/>
    <property type="project" value="UniProtKB-KW"/>
</dbReference>
<comment type="function">
    <text evidence="3 18">Catalyzes the conversion of 3-deoxy-D-arabino-heptulosonate 7-phosphate (DAHP) to dehydroquinate (DHQ).</text>
</comment>
<evidence type="ECO:0000256" key="6">
    <source>
        <dbReference type="ARBA" id="ARBA00005412"/>
    </source>
</evidence>
<keyword evidence="17 18" id="KW-0170">Cobalt</keyword>